<dbReference type="InterPro" id="IPR027417">
    <property type="entry name" value="P-loop_NTPase"/>
</dbReference>
<evidence type="ECO:0000256" key="1">
    <source>
        <dbReference type="SAM" id="MobiDB-lite"/>
    </source>
</evidence>
<feature type="region of interest" description="Disordered" evidence="1">
    <location>
        <begin position="47"/>
        <end position="115"/>
    </location>
</feature>
<proteinExistence type="predicted"/>
<name>A0A914BBC3_PATMI</name>
<dbReference type="AlphaFoldDB" id="A0A914BBC3"/>
<sequence length="447" mass="50738">MARNIRCVLFGLVAVSAMCLLLYGRRSGTLVKSVTAVSREGVRQITQDKSNTEEELGIFSRGTNVSSEESSSCPPCNRNPTSIDPVPNGVEEQPVTGDDSVPVEDTSSSDPPGSRIVVLTSMRTGSSFIGEIFGRNDDIFYLFEPGLALLTELHSRGALFLQPMYMDMLRSLYQCNTSSLDFYLKWLSRQPPLEVKKKVPRIFDSFCYPFKTGKTGLKCDAVPAEIFERKCQEKRHIAIKSIRIWDIGMFLSLIQDSNVKLKVIHLVRDPRGMTASRVLAMNVVENTFNKLQADSFTDEMRSYLMEFCSYSIDNKEIGYYLPKYRDNYLLLRYEDMSLDPERVTQLIYNFTGLGAVPETISKWIAENTQAHRPGVYSTTRVSSQVYQSWRTKLDFKTAKAIENVGRCAEMMEHFGYHPVRDESHLKNLSSPLLAPIPPPHDSYRYQP</sequence>
<dbReference type="Pfam" id="PF00685">
    <property type="entry name" value="Sulfotransfer_1"/>
    <property type="match status" value="1"/>
</dbReference>
<dbReference type="InterPro" id="IPR051135">
    <property type="entry name" value="Gal/GlcNAc/GalNAc_ST"/>
</dbReference>
<dbReference type="GO" id="GO:0001517">
    <property type="term" value="F:N-acetylglucosamine 6-O-sulfotransferase activity"/>
    <property type="evidence" value="ECO:0007669"/>
    <property type="project" value="TreeGrafter"/>
</dbReference>
<reference evidence="3" key="1">
    <citation type="submission" date="2022-11" db="UniProtKB">
        <authorList>
            <consortium name="EnsemblMetazoa"/>
        </authorList>
    </citation>
    <scope>IDENTIFICATION</scope>
</reference>
<dbReference type="SUPFAM" id="SSF52540">
    <property type="entry name" value="P-loop containing nucleoside triphosphate hydrolases"/>
    <property type="match status" value="1"/>
</dbReference>
<dbReference type="InterPro" id="IPR000863">
    <property type="entry name" value="Sulfotransferase_dom"/>
</dbReference>
<dbReference type="GO" id="GO:0006790">
    <property type="term" value="P:sulfur compound metabolic process"/>
    <property type="evidence" value="ECO:0007669"/>
    <property type="project" value="TreeGrafter"/>
</dbReference>
<dbReference type="OMA" id="LWKVPLY"/>
<organism evidence="3 4">
    <name type="scientific">Patiria miniata</name>
    <name type="common">Bat star</name>
    <name type="synonym">Asterina miniata</name>
    <dbReference type="NCBI Taxonomy" id="46514"/>
    <lineage>
        <taxon>Eukaryota</taxon>
        <taxon>Metazoa</taxon>
        <taxon>Echinodermata</taxon>
        <taxon>Eleutherozoa</taxon>
        <taxon>Asterozoa</taxon>
        <taxon>Asteroidea</taxon>
        <taxon>Valvatacea</taxon>
        <taxon>Valvatida</taxon>
        <taxon>Asterinidae</taxon>
        <taxon>Patiria</taxon>
    </lineage>
</organism>
<dbReference type="Gene3D" id="3.40.50.300">
    <property type="entry name" value="P-loop containing nucleotide triphosphate hydrolases"/>
    <property type="match status" value="1"/>
</dbReference>
<evidence type="ECO:0000259" key="2">
    <source>
        <dbReference type="Pfam" id="PF00685"/>
    </source>
</evidence>
<dbReference type="RefSeq" id="XP_038072737.1">
    <property type="nucleotide sequence ID" value="XM_038216809.1"/>
</dbReference>
<feature type="domain" description="Sulfotransferase" evidence="2">
    <location>
        <begin position="115"/>
        <end position="406"/>
    </location>
</feature>
<protein>
    <recommendedName>
        <fullName evidence="2">Sulfotransferase domain-containing protein</fullName>
    </recommendedName>
</protein>
<dbReference type="GeneID" id="119741121"/>
<dbReference type="PANTHER" id="PTHR10704">
    <property type="entry name" value="CARBOHYDRATE SULFOTRANSFERASE"/>
    <property type="match status" value="1"/>
</dbReference>
<feature type="compositionally biased region" description="Low complexity" evidence="1">
    <location>
        <begin position="66"/>
        <end position="76"/>
    </location>
</feature>
<dbReference type="Proteomes" id="UP000887568">
    <property type="component" value="Unplaced"/>
</dbReference>
<accession>A0A914BBC3</accession>
<evidence type="ECO:0000313" key="4">
    <source>
        <dbReference type="Proteomes" id="UP000887568"/>
    </source>
</evidence>
<dbReference type="PANTHER" id="PTHR10704:SF44">
    <property type="entry name" value="LD35051P-RELATED"/>
    <property type="match status" value="1"/>
</dbReference>
<dbReference type="OrthoDB" id="6138663at2759"/>
<evidence type="ECO:0000313" key="3">
    <source>
        <dbReference type="EnsemblMetazoa" id="XP_038072737.1"/>
    </source>
</evidence>
<keyword evidence="4" id="KW-1185">Reference proteome</keyword>
<dbReference type="GO" id="GO:0006044">
    <property type="term" value="P:N-acetylglucosamine metabolic process"/>
    <property type="evidence" value="ECO:0007669"/>
    <property type="project" value="TreeGrafter"/>
</dbReference>
<dbReference type="EnsemblMetazoa" id="XM_038216809.1">
    <property type="protein sequence ID" value="XP_038072737.1"/>
    <property type="gene ID" value="LOC119741121"/>
</dbReference>